<evidence type="ECO:0000259" key="14">
    <source>
        <dbReference type="Pfam" id="PF17243"/>
    </source>
</evidence>
<evidence type="ECO:0000256" key="6">
    <source>
        <dbReference type="ARBA" id="ARBA00022729"/>
    </source>
</evidence>
<dbReference type="Pfam" id="PF17243">
    <property type="entry name" value="POTRA_TamA_1"/>
    <property type="match status" value="1"/>
</dbReference>
<comment type="caution">
    <text evidence="15">The sequence shown here is derived from an EMBL/GenBank/DDBJ whole genome shotgun (WGS) entry which is preliminary data.</text>
</comment>
<evidence type="ECO:0000313" key="15">
    <source>
        <dbReference type="EMBL" id="MDD1150117.1"/>
    </source>
</evidence>
<feature type="domain" description="TamA POTRA" evidence="14">
    <location>
        <begin position="27"/>
        <end position="99"/>
    </location>
</feature>
<feature type="signal peptide" evidence="11">
    <location>
        <begin position="1"/>
        <end position="22"/>
    </location>
</feature>
<dbReference type="InterPro" id="IPR010827">
    <property type="entry name" value="BamA/TamA_POTRA"/>
</dbReference>
<protein>
    <recommendedName>
        <fullName evidence="3">Translocation and assembly module subunit TamA</fullName>
    </recommendedName>
    <alternativeName>
        <fullName evidence="9">Autotransporter assembly factor TamA</fullName>
    </alternativeName>
</protein>
<dbReference type="Proteomes" id="UP001217610">
    <property type="component" value="Unassembled WGS sequence"/>
</dbReference>
<dbReference type="RefSeq" id="WP_273923515.1">
    <property type="nucleotide sequence ID" value="NZ_JAMDGR010000014.1"/>
</dbReference>
<dbReference type="PANTHER" id="PTHR12815:SF47">
    <property type="entry name" value="TRANSLOCATION AND ASSEMBLY MODULE SUBUNIT TAMA"/>
    <property type="match status" value="1"/>
</dbReference>
<feature type="domain" description="POTRA" evidence="13">
    <location>
        <begin position="189"/>
        <end position="243"/>
    </location>
</feature>
<keyword evidence="8" id="KW-0998">Cell outer membrane</keyword>
<keyword evidence="4" id="KW-1134">Transmembrane beta strand</keyword>
<accession>A0ABT5Q7G5</accession>
<name>A0ABT5Q7G5_9PSED</name>
<organism evidence="15 16">
    <name type="scientific">Pseudomonas idahonensis</name>
    <dbReference type="NCBI Taxonomy" id="2942628"/>
    <lineage>
        <taxon>Bacteria</taxon>
        <taxon>Pseudomonadati</taxon>
        <taxon>Pseudomonadota</taxon>
        <taxon>Gammaproteobacteria</taxon>
        <taxon>Pseudomonadales</taxon>
        <taxon>Pseudomonadaceae</taxon>
        <taxon>Pseudomonas</taxon>
    </lineage>
</organism>
<dbReference type="EMBL" id="JAMDGR010000014">
    <property type="protein sequence ID" value="MDD1150117.1"/>
    <property type="molecule type" value="Genomic_DNA"/>
</dbReference>
<evidence type="ECO:0000256" key="5">
    <source>
        <dbReference type="ARBA" id="ARBA00022692"/>
    </source>
</evidence>
<reference evidence="15 16" key="1">
    <citation type="submission" date="2022-05" db="EMBL/GenBank/DDBJ databases">
        <title>Novel Pseudomonas spp. Isolated from a Rainbow Trout Aquaculture Facility.</title>
        <authorList>
            <person name="Testerman T."/>
            <person name="Graf J."/>
        </authorList>
    </citation>
    <scope>NUCLEOTIDE SEQUENCE [LARGE SCALE GENOMIC DNA]</scope>
    <source>
        <strain evidence="15 16">ID357</strain>
    </source>
</reference>
<dbReference type="InterPro" id="IPR039910">
    <property type="entry name" value="D15-like"/>
</dbReference>
<feature type="chain" id="PRO_5046822576" description="Translocation and assembly module subunit TamA" evidence="11">
    <location>
        <begin position="23"/>
        <end position="575"/>
    </location>
</feature>
<evidence type="ECO:0000256" key="1">
    <source>
        <dbReference type="ARBA" id="ARBA00004442"/>
    </source>
</evidence>
<keyword evidence="16" id="KW-1185">Reference proteome</keyword>
<comment type="subcellular location">
    <subcellularLocation>
        <location evidence="1">Cell outer membrane</location>
    </subcellularLocation>
</comment>
<evidence type="ECO:0000256" key="9">
    <source>
        <dbReference type="ARBA" id="ARBA00033063"/>
    </source>
</evidence>
<evidence type="ECO:0000259" key="12">
    <source>
        <dbReference type="Pfam" id="PF01103"/>
    </source>
</evidence>
<keyword evidence="6 11" id="KW-0732">Signal</keyword>
<evidence type="ECO:0000313" key="16">
    <source>
        <dbReference type="Proteomes" id="UP001217610"/>
    </source>
</evidence>
<sequence>MKFPGRFTSGFLLLFTSCAALAQSELDVRVKPANDELKANVEGYIGGVGDRDEEALLRFSRGAEEQAKKAAQALGYYQPRIESEVRGGEKPRLLLRIDPGEPVHLRNVTIRVEGPAASLKPFRTPDSDQLKPGAVLNHGRYEDAKRLIQNQASRYGFFSGRFTRQQLSVDPLAGVADIELVYDSGPRYALGKVSFTGDSLFDEDLLRRMVPFKSGAPYDSELIAELNQALQSSGYFEGVRVDAAPTAAEHEVIPVAVLLETRKPRTMGLGLGYSTDVGPRVKANWTRHWVNPQGHSYGWEAEVSAPRQNVGLWYDIPLDPPLTDKLRFAGGYQNEEISGTDTLSKLLTVGPEWHSKLPSGWQRVVSLKYQREEYRLGDDSGLSNLLMPGLTYSYLRSDNRIDPHNGYRIQFDTKLAKEGVGSDTNLLYGTVLLKGLTTAWDNHRFLGRVQFGGSATNGYKSIPPSLRFFAGGDQSVRGYDYQTLSPKNSEGDRIGGRYMVAGSVEYQYSIAEKWRIATFVDQGNSFNKLELPNLKTGVGVGLRWVSPVGPIRVDLAHAMNDDGGIRLHFSMGPEL</sequence>
<keyword evidence="5" id="KW-0812">Transmembrane</keyword>
<gene>
    <name evidence="15" type="ORF">M5G25_17675</name>
</gene>
<evidence type="ECO:0000256" key="4">
    <source>
        <dbReference type="ARBA" id="ARBA00022452"/>
    </source>
</evidence>
<evidence type="ECO:0000256" key="8">
    <source>
        <dbReference type="ARBA" id="ARBA00023237"/>
    </source>
</evidence>
<evidence type="ECO:0000259" key="13">
    <source>
        <dbReference type="Pfam" id="PF07244"/>
    </source>
</evidence>
<evidence type="ECO:0000256" key="10">
    <source>
        <dbReference type="ARBA" id="ARBA00093548"/>
    </source>
</evidence>
<comment type="subunit">
    <text evidence="10">Interacts with TamB to form the translocation and assembly module (TAM).</text>
</comment>
<dbReference type="Pfam" id="PF01103">
    <property type="entry name" value="Omp85"/>
    <property type="match status" value="1"/>
</dbReference>
<dbReference type="Gene3D" id="2.40.160.50">
    <property type="entry name" value="membrane protein fhac: a member of the omp85/tpsb transporter family"/>
    <property type="match status" value="1"/>
</dbReference>
<dbReference type="PROSITE" id="PS51257">
    <property type="entry name" value="PROKAR_LIPOPROTEIN"/>
    <property type="match status" value="1"/>
</dbReference>
<evidence type="ECO:0000256" key="11">
    <source>
        <dbReference type="SAM" id="SignalP"/>
    </source>
</evidence>
<dbReference type="Pfam" id="PF07244">
    <property type="entry name" value="POTRA"/>
    <property type="match status" value="1"/>
</dbReference>
<evidence type="ECO:0000256" key="7">
    <source>
        <dbReference type="ARBA" id="ARBA00023136"/>
    </source>
</evidence>
<dbReference type="InterPro" id="IPR000184">
    <property type="entry name" value="Bac_surfAg_D15"/>
</dbReference>
<keyword evidence="7" id="KW-0472">Membrane</keyword>
<dbReference type="PANTHER" id="PTHR12815">
    <property type="entry name" value="SORTING AND ASSEMBLY MACHINERY SAMM50 PROTEIN FAMILY MEMBER"/>
    <property type="match status" value="1"/>
</dbReference>
<evidence type="ECO:0000256" key="3">
    <source>
        <dbReference type="ARBA" id="ARBA00015419"/>
    </source>
</evidence>
<comment type="similarity">
    <text evidence="2">Belongs to the TamA family.</text>
</comment>
<proteinExistence type="inferred from homology"/>
<feature type="domain" description="Bacterial surface antigen (D15)" evidence="12">
    <location>
        <begin position="268"/>
        <end position="572"/>
    </location>
</feature>
<dbReference type="InterPro" id="IPR035243">
    <property type="entry name" value="TamA_POTRA_Dom_1"/>
</dbReference>
<dbReference type="Gene3D" id="3.10.20.310">
    <property type="entry name" value="membrane protein fhac"/>
    <property type="match status" value="3"/>
</dbReference>
<evidence type="ECO:0000256" key="2">
    <source>
        <dbReference type="ARBA" id="ARBA00010248"/>
    </source>
</evidence>